<evidence type="ECO:0000313" key="2">
    <source>
        <dbReference type="EMBL" id="KAJ1099370.1"/>
    </source>
</evidence>
<feature type="coiled-coil region" evidence="1">
    <location>
        <begin position="34"/>
        <end position="68"/>
    </location>
</feature>
<evidence type="ECO:0000256" key="1">
    <source>
        <dbReference type="SAM" id="Coils"/>
    </source>
</evidence>
<gene>
    <name evidence="2" type="ORF">NDU88_004472</name>
</gene>
<protein>
    <submittedName>
        <fullName evidence="2">Uncharacterized protein</fullName>
    </submittedName>
</protein>
<name>A0AAV7M9C1_PLEWA</name>
<evidence type="ECO:0000313" key="3">
    <source>
        <dbReference type="Proteomes" id="UP001066276"/>
    </source>
</evidence>
<reference evidence="2" key="1">
    <citation type="journal article" date="2022" name="bioRxiv">
        <title>Sequencing and chromosome-scale assembly of the giantPleurodeles waltlgenome.</title>
        <authorList>
            <person name="Brown T."/>
            <person name="Elewa A."/>
            <person name="Iarovenko S."/>
            <person name="Subramanian E."/>
            <person name="Araus A.J."/>
            <person name="Petzold A."/>
            <person name="Susuki M."/>
            <person name="Suzuki K.-i.T."/>
            <person name="Hayashi T."/>
            <person name="Toyoda A."/>
            <person name="Oliveira C."/>
            <person name="Osipova E."/>
            <person name="Leigh N.D."/>
            <person name="Simon A."/>
            <person name="Yun M.H."/>
        </authorList>
    </citation>
    <scope>NUCLEOTIDE SEQUENCE</scope>
    <source>
        <strain evidence="2">20211129_DDA</strain>
        <tissue evidence="2">Liver</tissue>
    </source>
</reference>
<organism evidence="2 3">
    <name type="scientific">Pleurodeles waltl</name>
    <name type="common">Iberian ribbed newt</name>
    <dbReference type="NCBI Taxonomy" id="8319"/>
    <lineage>
        <taxon>Eukaryota</taxon>
        <taxon>Metazoa</taxon>
        <taxon>Chordata</taxon>
        <taxon>Craniata</taxon>
        <taxon>Vertebrata</taxon>
        <taxon>Euteleostomi</taxon>
        <taxon>Amphibia</taxon>
        <taxon>Batrachia</taxon>
        <taxon>Caudata</taxon>
        <taxon>Salamandroidea</taxon>
        <taxon>Salamandridae</taxon>
        <taxon>Pleurodelinae</taxon>
        <taxon>Pleurodeles</taxon>
    </lineage>
</organism>
<dbReference type="Proteomes" id="UP001066276">
    <property type="component" value="Chromosome 10"/>
</dbReference>
<proteinExistence type="predicted"/>
<dbReference type="AlphaFoldDB" id="A0AAV7M9C1"/>
<keyword evidence="1" id="KW-0175">Coiled coil</keyword>
<keyword evidence="3" id="KW-1185">Reference proteome</keyword>
<sequence length="140" mass="16263">MLQSIYNSIKELQTVTRIENRSARVGTKHLQGTVRKLAKSCTEIEAKLNTIEERTAVVEADVETLKEQCVIQDVQLTDLMWKLEDHENQQRRNNVHFLGINEGVEGSDIQAYMIKLLREAYPELVDWETEVQRVHRFPVS</sequence>
<dbReference type="EMBL" id="JANPWB010000014">
    <property type="protein sequence ID" value="KAJ1099370.1"/>
    <property type="molecule type" value="Genomic_DNA"/>
</dbReference>
<dbReference type="Gene3D" id="3.30.70.1820">
    <property type="entry name" value="L1 transposable element, RRM domain"/>
    <property type="match status" value="1"/>
</dbReference>
<comment type="caution">
    <text evidence="2">The sequence shown here is derived from an EMBL/GenBank/DDBJ whole genome shotgun (WGS) entry which is preliminary data.</text>
</comment>
<accession>A0AAV7M9C1</accession>